<evidence type="ECO:0000256" key="5">
    <source>
        <dbReference type="SAM" id="MobiDB-lite"/>
    </source>
</evidence>
<dbReference type="InterPro" id="IPR003439">
    <property type="entry name" value="ABC_transporter-like_ATP-bd"/>
</dbReference>
<dbReference type="PANTHER" id="PTHR43790:SF9">
    <property type="entry name" value="GALACTOFURANOSE TRANSPORTER ATP-BINDING PROTEIN YTFR"/>
    <property type="match status" value="1"/>
</dbReference>
<reference evidence="8" key="1">
    <citation type="submission" date="2015-12" db="EMBL/GenBank/DDBJ databases">
        <authorList>
            <person name="Lodha T.D."/>
            <person name="Chintalapati S."/>
            <person name="Chintalapati V.R."/>
            <person name="Sravanthi T."/>
        </authorList>
    </citation>
    <scope>NUCLEOTIDE SEQUENCE [LARGE SCALE GENOMIC DNA]</scope>
    <source>
        <strain evidence="8">JC133</strain>
    </source>
</reference>
<dbReference type="EMBL" id="LPWH01000124">
    <property type="protein sequence ID" value="POQ98296.1"/>
    <property type="molecule type" value="Genomic_DNA"/>
</dbReference>
<evidence type="ECO:0000256" key="2">
    <source>
        <dbReference type="ARBA" id="ARBA00022737"/>
    </source>
</evidence>
<protein>
    <recommendedName>
        <fullName evidence="6">ABC transporter domain-containing protein</fullName>
    </recommendedName>
</protein>
<dbReference type="InterPro" id="IPR050107">
    <property type="entry name" value="ABC_carbohydrate_import_ATPase"/>
</dbReference>
<evidence type="ECO:0000259" key="6">
    <source>
        <dbReference type="PROSITE" id="PS50893"/>
    </source>
</evidence>
<feature type="domain" description="ABC transporter" evidence="6">
    <location>
        <begin position="280"/>
        <end position="520"/>
    </location>
</feature>
<dbReference type="Gene3D" id="3.40.50.300">
    <property type="entry name" value="P-loop containing nucleotide triphosphate hydrolases"/>
    <property type="match status" value="2"/>
</dbReference>
<evidence type="ECO:0000313" key="7">
    <source>
        <dbReference type="EMBL" id="POQ98296.1"/>
    </source>
</evidence>
<keyword evidence="2" id="KW-0677">Repeat</keyword>
<dbReference type="RefSeq" id="WP_181015643.1">
    <property type="nucleotide sequence ID" value="NZ_LPWH01000124.1"/>
</dbReference>
<dbReference type="AlphaFoldDB" id="A0A2S4JFK5"/>
<evidence type="ECO:0000256" key="4">
    <source>
        <dbReference type="ARBA" id="ARBA00022840"/>
    </source>
</evidence>
<keyword evidence="8" id="KW-1185">Reference proteome</keyword>
<keyword evidence="1" id="KW-0813">Transport</keyword>
<dbReference type="Proteomes" id="UP000237350">
    <property type="component" value="Unassembled WGS sequence"/>
</dbReference>
<sequence>MRNCGKPGPDTADQTTNHQRPPLEPVLVASQVEKYYGAVRALQDASIALFPGEVHGLAGENGAGKSTLVRVLAGIEPPDRGTVRGDDPRSCAVVPQYPRMAPSLTVMENLILGREPAAGRFPGASLVLNRREAKRIISHRASAFDIDLDTGKSAGSLNGTELRLASLLAALARNPRALILDEPTVGLARPDQERILRAVGALREQGVALLYISHDLGEISRLADRVTLLRQGRTAPSCSPPPPAEELAAQLFDHHREVAPPAQHHQEEPRDSGSADLTGLVCEELLLHDPLTGRTVGPLSFDAPRGTITALTGVRESGLDLLEQYLGGQTVLAAGSLSTEGHRVPARIVPGLLRQRGIAFVPSDRFQRAAALEGSVEENATVIDRNQVYQRGFRTPGEARHVTNRLLKRFDIRTNRHMPLGSLSGGTIQKLILARELDTNPRICIIAEPTAGLDLQSQQILLESLREVAAAGAAVLLLSSSIDAVTSLASRVVVLHDGLVQGSFLPHQEGAIARAFAGISS</sequence>
<keyword evidence="3" id="KW-0547">Nucleotide-binding</keyword>
<dbReference type="GO" id="GO:0016887">
    <property type="term" value="F:ATP hydrolysis activity"/>
    <property type="evidence" value="ECO:0007669"/>
    <property type="project" value="InterPro"/>
</dbReference>
<name>A0A2S4JFK5_9SPIO</name>
<dbReference type="SMART" id="SM00382">
    <property type="entry name" value="AAA"/>
    <property type="match status" value="1"/>
</dbReference>
<feature type="region of interest" description="Disordered" evidence="5">
    <location>
        <begin position="1"/>
        <end position="22"/>
    </location>
</feature>
<dbReference type="SUPFAM" id="SSF52540">
    <property type="entry name" value="P-loop containing nucleoside triphosphate hydrolases"/>
    <property type="match status" value="2"/>
</dbReference>
<evidence type="ECO:0000313" key="8">
    <source>
        <dbReference type="Proteomes" id="UP000237350"/>
    </source>
</evidence>
<dbReference type="Pfam" id="PF00005">
    <property type="entry name" value="ABC_tran"/>
    <property type="match status" value="2"/>
</dbReference>
<accession>A0A2S4JFK5</accession>
<dbReference type="InterPro" id="IPR027417">
    <property type="entry name" value="P-loop_NTPase"/>
</dbReference>
<evidence type="ECO:0000256" key="1">
    <source>
        <dbReference type="ARBA" id="ARBA00022448"/>
    </source>
</evidence>
<dbReference type="InterPro" id="IPR003593">
    <property type="entry name" value="AAA+_ATPase"/>
</dbReference>
<comment type="caution">
    <text evidence="7">The sequence shown here is derived from an EMBL/GenBank/DDBJ whole genome shotgun (WGS) entry which is preliminary data.</text>
</comment>
<keyword evidence="4" id="KW-0067">ATP-binding</keyword>
<feature type="domain" description="ABC transporter" evidence="6">
    <location>
        <begin position="27"/>
        <end position="256"/>
    </location>
</feature>
<dbReference type="PANTHER" id="PTHR43790">
    <property type="entry name" value="CARBOHYDRATE TRANSPORT ATP-BINDING PROTEIN MG119-RELATED"/>
    <property type="match status" value="1"/>
</dbReference>
<evidence type="ECO:0000256" key="3">
    <source>
        <dbReference type="ARBA" id="ARBA00022741"/>
    </source>
</evidence>
<proteinExistence type="predicted"/>
<organism evidence="7 8">
    <name type="scientific">Alkalispirochaeta sphaeroplastigenens</name>
    <dbReference type="NCBI Taxonomy" id="1187066"/>
    <lineage>
        <taxon>Bacteria</taxon>
        <taxon>Pseudomonadati</taxon>
        <taxon>Spirochaetota</taxon>
        <taxon>Spirochaetia</taxon>
        <taxon>Spirochaetales</taxon>
        <taxon>Spirochaetaceae</taxon>
        <taxon>Alkalispirochaeta</taxon>
    </lineage>
</organism>
<dbReference type="GO" id="GO:0005524">
    <property type="term" value="F:ATP binding"/>
    <property type="evidence" value="ECO:0007669"/>
    <property type="project" value="UniProtKB-KW"/>
</dbReference>
<gene>
    <name evidence="7" type="ORF">AU468_13855</name>
</gene>
<dbReference type="PROSITE" id="PS50893">
    <property type="entry name" value="ABC_TRANSPORTER_2"/>
    <property type="match status" value="2"/>
</dbReference>